<dbReference type="GO" id="GO:0003735">
    <property type="term" value="F:structural constituent of ribosome"/>
    <property type="evidence" value="ECO:0007669"/>
    <property type="project" value="InterPro"/>
</dbReference>
<evidence type="ECO:0000256" key="2">
    <source>
        <dbReference type="ARBA" id="ARBA00022980"/>
    </source>
</evidence>
<dbReference type="OrthoDB" id="243127at2759"/>
<evidence type="ECO:0000256" key="5">
    <source>
        <dbReference type="SAM" id="Coils"/>
    </source>
</evidence>
<keyword evidence="5" id="KW-0175">Coiled coil</keyword>
<dbReference type="NCBIfam" id="NF003269">
    <property type="entry name" value="PRK04243.1"/>
    <property type="match status" value="1"/>
</dbReference>
<evidence type="ECO:0000256" key="6">
    <source>
        <dbReference type="SAM" id="MobiDB-lite"/>
    </source>
</evidence>
<keyword evidence="2 4" id="KW-0689">Ribosomal protein</keyword>
<feature type="compositionally biased region" description="Low complexity" evidence="6">
    <location>
        <begin position="720"/>
        <end position="744"/>
    </location>
</feature>
<comment type="similarity">
    <text evidence="1 4">Belongs to the eukaryotic ribosomal protein eL15 family.</text>
</comment>
<evidence type="ECO:0000313" key="9">
    <source>
        <dbReference type="Proteomes" id="UP000288859"/>
    </source>
</evidence>
<evidence type="ECO:0000256" key="4">
    <source>
        <dbReference type="RuleBase" id="RU000663"/>
    </source>
</evidence>
<organism evidence="8 9">
    <name type="scientific">Exophiala mesophila</name>
    <name type="common">Black yeast-like fungus</name>
    <dbReference type="NCBI Taxonomy" id="212818"/>
    <lineage>
        <taxon>Eukaryota</taxon>
        <taxon>Fungi</taxon>
        <taxon>Dikarya</taxon>
        <taxon>Ascomycota</taxon>
        <taxon>Pezizomycotina</taxon>
        <taxon>Eurotiomycetes</taxon>
        <taxon>Chaetothyriomycetidae</taxon>
        <taxon>Chaetothyriales</taxon>
        <taxon>Herpotrichiellaceae</taxon>
        <taxon>Exophiala</taxon>
    </lineage>
</organism>
<name>A0A438N0M2_EXOME</name>
<dbReference type="GO" id="GO:0003723">
    <property type="term" value="F:RNA binding"/>
    <property type="evidence" value="ECO:0007669"/>
    <property type="project" value="TreeGrafter"/>
</dbReference>
<dbReference type="GO" id="GO:0022625">
    <property type="term" value="C:cytosolic large ribosomal subunit"/>
    <property type="evidence" value="ECO:0007669"/>
    <property type="project" value="TreeGrafter"/>
</dbReference>
<dbReference type="FunFam" id="3.40.1120.10:FF:000001">
    <property type="entry name" value="Ribosomal protein L15"/>
    <property type="match status" value="1"/>
</dbReference>
<dbReference type="Gene3D" id="3.40.1120.10">
    <property type="entry name" value="Ribosomal protein l15e"/>
    <property type="match status" value="1"/>
</dbReference>
<feature type="compositionally biased region" description="Low complexity" evidence="6">
    <location>
        <begin position="96"/>
        <end position="110"/>
    </location>
</feature>
<dbReference type="PROSITE" id="PS51411">
    <property type="entry name" value="PSP1_C"/>
    <property type="match status" value="1"/>
</dbReference>
<feature type="region of interest" description="Disordered" evidence="6">
    <location>
        <begin position="573"/>
        <end position="595"/>
    </location>
</feature>
<dbReference type="GO" id="GO:0002181">
    <property type="term" value="P:cytoplasmic translation"/>
    <property type="evidence" value="ECO:0007669"/>
    <property type="project" value="TreeGrafter"/>
</dbReference>
<feature type="compositionally biased region" description="Pro residues" evidence="6">
    <location>
        <begin position="121"/>
        <end position="132"/>
    </location>
</feature>
<dbReference type="PANTHER" id="PTHR11847">
    <property type="entry name" value="RIBOSOMAL PROTEIN L15"/>
    <property type="match status" value="1"/>
</dbReference>
<sequence>MSQNPAKSSLPTRSPMPAFGTFNAHQAPASLLLEKSNPGLRRSTPDSEALASSDDEVEHPKPTASTNVKTARPARRTSWLTDTSSYNPNRKPSITGPYSPSGSHPGTPGSEISPWTNLNAPNPPGWPNPALPTPYTAWNIWGQDSRKDPPSRLQEVLPSNGDNGIPFTIPLQPTPKTYRSQSYSVGQLDTTNASNPANPLSTSTEATRTRLAGQNPALTRRISRTSGLAGNDPLGLGRLREDENEEDARASSSSIAQDQARMIEMLEKENAKLRHAAQRERTSSATVPGQAVGFRQSRLQGPLLEETEDAIDDPDDFSRLGGYTRGGVSRRMSENIGHFAERPSGSPLENRQLDGARRAQWQTSLGFGPIPEAPQSRRHSFADVPTRHGSFSSTGREDDATTYESGSQEISQGDDRESALSLMLPSEGKLNNMYLRARHSAAAYFNATESTRRAADARVHQAHPEPQSFTQQLGVGAFLEPTSQPLFIVNFKCCRSDVFYIQEGTGLHVNVGDLVIVEADRGTDLGTVQHTNVNWEDARRYKEYYAEEHYKWLMMFSLQSRSGGPNVVNPNGMPGRPGSAVGGMGPQGHQGPHDSAHPDLKPKMIKRLAQNHEIQSLKDKEGNEAKAKRVCQQKVVDHRLNMEILDAEFQMDSKKLTFYYFADNYINFNHLVTDLFKIYKTRIWMSAINPASFQTPTASLGLTPAYGTPSNDERHRRRQPQSQAPQHHQSQQPQHGHVHGQQPVTTPFGDTFDADRTFNGQSQGMRSPYFGQFNDMGGGHQPLQPGVTSFAPGATVKMGALKYVEELQKKKQSDVLRFLLRVRCWELRQLNVIHRASRPSRPDKARRLGYKAKQGYVIYRVRVRRGGRKRPVPKGATYGKPTNQGVNQLKYQRSLRSTAEERVGRRAANLRVLNSYWINQDSTYKYFEVILVDPQHKAIRRDPRINWIVNPVHKHRESRGLTATGKKSRGLGKGHGYNKTTAGRRKTWKRHNTLSLWRYR</sequence>
<evidence type="ECO:0000259" key="7">
    <source>
        <dbReference type="PROSITE" id="PS51411"/>
    </source>
</evidence>
<feature type="compositionally biased region" description="Polar residues" evidence="6">
    <location>
        <begin position="402"/>
        <end position="411"/>
    </location>
</feature>
<feature type="region of interest" description="Disordered" evidence="6">
    <location>
        <begin position="365"/>
        <end position="416"/>
    </location>
</feature>
<evidence type="ECO:0000256" key="3">
    <source>
        <dbReference type="ARBA" id="ARBA00023274"/>
    </source>
</evidence>
<dbReference type="InterPro" id="IPR007557">
    <property type="entry name" value="PSP1_C"/>
</dbReference>
<feature type="region of interest" description="Disordered" evidence="6">
    <location>
        <begin position="225"/>
        <end position="256"/>
    </location>
</feature>
<dbReference type="SMART" id="SM01384">
    <property type="entry name" value="Ribosomal_L15e"/>
    <property type="match status" value="1"/>
</dbReference>
<dbReference type="PANTHER" id="PTHR11847:SF4">
    <property type="entry name" value="LARGE RIBOSOMAL SUBUNIT PROTEIN EL15"/>
    <property type="match status" value="1"/>
</dbReference>
<feature type="compositionally biased region" description="Polar residues" evidence="6">
    <location>
        <begin position="78"/>
        <end position="92"/>
    </location>
</feature>
<dbReference type="VEuPathDB" id="FungiDB:PV10_03229"/>
<dbReference type="Proteomes" id="UP000288859">
    <property type="component" value="Unassembled WGS sequence"/>
</dbReference>
<feature type="region of interest" description="Disordered" evidence="6">
    <location>
        <begin position="1"/>
        <end position="179"/>
    </location>
</feature>
<dbReference type="Pfam" id="PF00827">
    <property type="entry name" value="Ribosomal_L15e"/>
    <property type="match status" value="1"/>
</dbReference>
<comment type="caution">
    <text evidence="8">The sequence shown here is derived from an EMBL/GenBank/DDBJ whole genome shotgun (WGS) entry which is preliminary data.</text>
</comment>
<dbReference type="PROSITE" id="PS01194">
    <property type="entry name" value="RIBOSOMAL_L15E"/>
    <property type="match status" value="1"/>
</dbReference>
<feature type="domain" description="PSP1 C-terminal" evidence="7">
    <location>
        <begin position="603"/>
        <end position="688"/>
    </location>
</feature>
<feature type="region of interest" description="Disordered" evidence="6">
    <location>
        <begin position="696"/>
        <end position="768"/>
    </location>
</feature>
<dbReference type="EMBL" id="NAJM01000031">
    <property type="protein sequence ID" value="RVX69236.1"/>
    <property type="molecule type" value="Genomic_DNA"/>
</dbReference>
<dbReference type="Pfam" id="PF04468">
    <property type="entry name" value="PSP1"/>
    <property type="match status" value="1"/>
</dbReference>
<proteinExistence type="inferred from homology"/>
<dbReference type="InterPro" id="IPR024794">
    <property type="entry name" value="Rbsml_eL15_core_dom_sf"/>
</dbReference>
<accession>A0A438N0M2</accession>
<reference evidence="8 9" key="1">
    <citation type="submission" date="2017-03" db="EMBL/GenBank/DDBJ databases">
        <title>Genomes of endolithic fungi from Antarctica.</title>
        <authorList>
            <person name="Coleine C."/>
            <person name="Masonjones S."/>
            <person name="Stajich J.E."/>
        </authorList>
    </citation>
    <scope>NUCLEOTIDE SEQUENCE [LARGE SCALE GENOMIC DNA]</scope>
    <source>
        <strain evidence="8 9">CCFEE 6314</strain>
    </source>
</reference>
<evidence type="ECO:0000313" key="8">
    <source>
        <dbReference type="EMBL" id="RVX69236.1"/>
    </source>
</evidence>
<keyword evidence="3 4" id="KW-0687">Ribonucleoprotein</keyword>
<feature type="coiled-coil region" evidence="5">
    <location>
        <begin position="256"/>
        <end position="283"/>
    </location>
</feature>
<protein>
    <recommendedName>
        <fullName evidence="4">Ribosomal protein L15</fullName>
    </recommendedName>
</protein>
<dbReference type="InterPro" id="IPR000439">
    <property type="entry name" value="Ribosomal_eL15"/>
</dbReference>
<feature type="region of interest" description="Disordered" evidence="6">
    <location>
        <begin position="958"/>
        <end position="985"/>
    </location>
</feature>
<gene>
    <name evidence="8" type="ORF">B0A52_07212</name>
</gene>
<dbReference type="AlphaFoldDB" id="A0A438N0M2"/>
<dbReference type="SUPFAM" id="SSF54189">
    <property type="entry name" value="Ribosomal proteins S24e, L23 and L15e"/>
    <property type="match status" value="1"/>
</dbReference>
<evidence type="ECO:0000256" key="1">
    <source>
        <dbReference type="ARBA" id="ARBA00006857"/>
    </source>
</evidence>
<dbReference type="InterPro" id="IPR020925">
    <property type="entry name" value="Ribosomal_eL15_CS"/>
</dbReference>
<feature type="compositionally biased region" description="Polar residues" evidence="6">
    <location>
        <begin position="1"/>
        <end position="12"/>
    </location>
</feature>
<dbReference type="InterPro" id="IPR012678">
    <property type="entry name" value="Ribosomal_uL23/eL15/eS24_sf"/>
</dbReference>